<keyword evidence="3 7" id="KW-0812">Transmembrane</keyword>
<feature type="transmembrane region" description="Helical" evidence="7">
    <location>
        <begin position="146"/>
        <end position="168"/>
    </location>
</feature>
<dbReference type="GO" id="GO:0009706">
    <property type="term" value="C:chloroplast inner membrane"/>
    <property type="evidence" value="ECO:0007669"/>
    <property type="project" value="UniProtKB-SubCell"/>
</dbReference>
<evidence type="ECO:0000256" key="3">
    <source>
        <dbReference type="ARBA" id="ARBA00022692"/>
    </source>
</evidence>
<dbReference type="EMBL" id="JABFUD020000016">
    <property type="protein sequence ID" value="KAI5067874.1"/>
    <property type="molecule type" value="Genomic_DNA"/>
</dbReference>
<proteinExistence type="inferred from homology"/>
<dbReference type="OrthoDB" id="414558at2759"/>
<evidence type="ECO:0000256" key="7">
    <source>
        <dbReference type="RuleBase" id="RU367003"/>
    </source>
</evidence>
<keyword evidence="9" id="KW-1185">Reference proteome</keyword>
<feature type="transmembrane region" description="Helical" evidence="7">
    <location>
        <begin position="180"/>
        <end position="203"/>
    </location>
</feature>
<evidence type="ECO:0000256" key="4">
    <source>
        <dbReference type="ARBA" id="ARBA00022780"/>
    </source>
</evidence>
<dbReference type="Pfam" id="PF16166">
    <property type="entry name" value="TIC20"/>
    <property type="match status" value="1"/>
</dbReference>
<sequence>MAAAYGALMIQCSATQHSRRLVVNIDGSGTLKPRRASASAAVVQVPVVGSRRRRRRRGDHVMVQARSGGEYMERALGAVGYVLPMLDGMQYGRYVFAQYPVTEALFRPLFPLLRLYSSIPFSNFVLFFTLYLALVRNPRVGRFVRFNAMQACVLDVLIVLPLIAQRILSPRSGFALDLLVIFYNAIFVALLAAVVFAIVSCLLGKTPRLPIVADAAENQLF</sequence>
<dbReference type="PANTHER" id="PTHR33510">
    <property type="entry name" value="PROTEIN TIC 20-II, CHLOROPLASTIC"/>
    <property type="match status" value="1"/>
</dbReference>
<evidence type="ECO:0000256" key="5">
    <source>
        <dbReference type="ARBA" id="ARBA00022989"/>
    </source>
</evidence>
<comment type="similarity">
    <text evidence="2 7">Belongs to the Tic20 family.</text>
</comment>
<organism evidence="8 9">
    <name type="scientific">Adiantum capillus-veneris</name>
    <name type="common">Maidenhair fern</name>
    <dbReference type="NCBI Taxonomy" id="13818"/>
    <lineage>
        <taxon>Eukaryota</taxon>
        <taxon>Viridiplantae</taxon>
        <taxon>Streptophyta</taxon>
        <taxon>Embryophyta</taxon>
        <taxon>Tracheophyta</taxon>
        <taxon>Polypodiopsida</taxon>
        <taxon>Polypodiidae</taxon>
        <taxon>Polypodiales</taxon>
        <taxon>Pteridineae</taxon>
        <taxon>Pteridaceae</taxon>
        <taxon>Vittarioideae</taxon>
        <taxon>Adiantum</taxon>
    </lineage>
</organism>
<protein>
    <recommendedName>
        <fullName evidence="7">Protein TIC 20</fullName>
    </recommendedName>
</protein>
<dbReference type="AlphaFoldDB" id="A0A9D4UI45"/>
<comment type="caution">
    <text evidence="8">The sequence shown here is derived from an EMBL/GenBank/DDBJ whole genome shotgun (WGS) entry which is preliminary data.</text>
</comment>
<comment type="subcellular location">
    <subcellularLocation>
        <location evidence="1">Plastid</location>
        <location evidence="1">Chloroplast inner membrane</location>
        <topology evidence="1">Multi-pass membrane protein</topology>
    </subcellularLocation>
    <subcellularLocation>
        <location evidence="7">Plastid</location>
        <location evidence="7">Chloroplast membrane</location>
        <topology evidence="7">Multi-pass membrane protein</topology>
    </subcellularLocation>
</comment>
<keyword evidence="5 7" id="KW-1133">Transmembrane helix</keyword>
<keyword evidence="7" id="KW-0934">Plastid</keyword>
<name>A0A9D4UI45_ADICA</name>
<evidence type="ECO:0000256" key="1">
    <source>
        <dbReference type="ARBA" id="ARBA00004478"/>
    </source>
</evidence>
<reference evidence="8" key="1">
    <citation type="submission" date="2021-01" db="EMBL/GenBank/DDBJ databases">
        <title>Adiantum capillus-veneris genome.</title>
        <authorList>
            <person name="Fang Y."/>
            <person name="Liao Q."/>
        </authorList>
    </citation>
    <scope>NUCLEOTIDE SEQUENCE</scope>
    <source>
        <strain evidence="8">H3</strain>
        <tissue evidence="8">Leaf</tissue>
    </source>
</reference>
<evidence type="ECO:0000256" key="6">
    <source>
        <dbReference type="ARBA" id="ARBA00023136"/>
    </source>
</evidence>
<dbReference type="Proteomes" id="UP000886520">
    <property type="component" value="Chromosome 16"/>
</dbReference>
<feature type="transmembrane region" description="Helical" evidence="7">
    <location>
        <begin position="115"/>
        <end position="134"/>
    </location>
</feature>
<accession>A0A9D4UI45</accession>
<comment type="caution">
    <text evidence="7">Lacks conserved residue(s) required for the propagation of feature annotation.</text>
</comment>
<dbReference type="InterPro" id="IPR005691">
    <property type="entry name" value="Tic20"/>
</dbReference>
<keyword evidence="6 7" id="KW-0472">Membrane</keyword>
<comment type="function">
    <text evidence="7">Involved in protein precursor import into chloroplasts.</text>
</comment>
<evidence type="ECO:0000313" key="8">
    <source>
        <dbReference type="EMBL" id="KAI5067874.1"/>
    </source>
</evidence>
<keyword evidence="4" id="KW-1001">Plastid inner membrane</keyword>
<gene>
    <name evidence="8" type="ORF">GOP47_0016219</name>
</gene>
<keyword evidence="7" id="KW-0150">Chloroplast</keyword>
<dbReference type="PANTHER" id="PTHR33510:SF5">
    <property type="entry name" value="PROTEIN TIC 20-II, CHLOROPLASTIC"/>
    <property type="match status" value="1"/>
</dbReference>
<evidence type="ECO:0000256" key="2">
    <source>
        <dbReference type="ARBA" id="ARBA00009596"/>
    </source>
</evidence>
<evidence type="ECO:0000313" key="9">
    <source>
        <dbReference type="Proteomes" id="UP000886520"/>
    </source>
</evidence>